<evidence type="ECO:0000313" key="2">
    <source>
        <dbReference type="Proteomes" id="UP000297834"/>
    </source>
</evidence>
<protein>
    <submittedName>
        <fullName evidence="1">Chloramphenicol acetyltransferase</fullName>
    </submittedName>
</protein>
<keyword evidence="1" id="KW-0808">Transferase</keyword>
<organism evidence="1 2">
    <name type="scientific">Alkanindiges illinoisensis</name>
    <dbReference type="NCBI Taxonomy" id="197183"/>
    <lineage>
        <taxon>Bacteria</taxon>
        <taxon>Pseudomonadati</taxon>
        <taxon>Pseudomonadota</taxon>
        <taxon>Gammaproteobacteria</taxon>
        <taxon>Moraxellales</taxon>
        <taxon>Moraxellaceae</taxon>
        <taxon>Alkanindiges</taxon>
    </lineage>
</organism>
<keyword evidence="2" id="KW-1185">Reference proteome</keyword>
<accession>A0A4Y7XE13</accession>
<dbReference type="Gene3D" id="3.40.50.300">
    <property type="entry name" value="P-loop containing nucleotide triphosphate hydrolases"/>
    <property type="match status" value="1"/>
</dbReference>
<evidence type="ECO:0000313" key="1">
    <source>
        <dbReference type="EMBL" id="TEU28594.1"/>
    </source>
</evidence>
<gene>
    <name evidence="1" type="ORF">E2B99_05640</name>
</gene>
<dbReference type="SUPFAM" id="SSF52540">
    <property type="entry name" value="P-loop containing nucleoside triphosphate hydrolases"/>
    <property type="match status" value="1"/>
</dbReference>
<dbReference type="OrthoDB" id="8281890at2"/>
<reference evidence="1 2" key="1">
    <citation type="submission" date="2019-03" db="EMBL/GenBank/DDBJ databases">
        <title>Alkanindiges illinoisensis: a potential pathogenic isolated from ascites of a gastric cancer patient with abdominal metastasis.</title>
        <authorList>
            <person name="Hu X."/>
            <person name="Yang B."/>
            <person name="Yan X."/>
            <person name="Lin L."/>
            <person name="Zhao H."/>
            <person name="Zhou F."/>
            <person name="Su B."/>
            <person name="Chen J."/>
            <person name="Rui Y."/>
            <person name="Wang Q."/>
            <person name="Zheng L."/>
        </authorList>
    </citation>
    <scope>NUCLEOTIDE SEQUENCE [LARGE SCALE GENOMIC DNA]</scope>
    <source>
        <strain evidence="1 2">NFYY 23406</strain>
    </source>
</reference>
<dbReference type="AlphaFoldDB" id="A0A4Y7XE13"/>
<proteinExistence type="predicted"/>
<sequence>MSIICLEGASSVGKTTISKALERMYGCKRISEVNELFQRYSNKDSERYLEKQLERWAMAKQISAAGGIAVLDGDPFQPLWYNWIFSDLGFQDINSVIDFYAIALKDQKIKFPDKYFILTIAENELRNRKNKDTSRSRSNFELHLKLIRPQLAYFASMNEIYDGIAEVMIANDPIQLANSIYSSKYPSDYDQLQLLKKQVDFINT</sequence>
<dbReference type="InterPro" id="IPR027417">
    <property type="entry name" value="P-loop_NTPase"/>
</dbReference>
<dbReference type="GO" id="GO:0016740">
    <property type="term" value="F:transferase activity"/>
    <property type="evidence" value="ECO:0007669"/>
    <property type="project" value="UniProtKB-KW"/>
</dbReference>
<dbReference type="RefSeq" id="WP_134243974.1">
    <property type="nucleotide sequence ID" value="NZ_SNTY01000016.1"/>
</dbReference>
<dbReference type="EMBL" id="SNTY01000016">
    <property type="protein sequence ID" value="TEU28594.1"/>
    <property type="molecule type" value="Genomic_DNA"/>
</dbReference>
<comment type="caution">
    <text evidence="1">The sequence shown here is derived from an EMBL/GenBank/DDBJ whole genome shotgun (WGS) entry which is preliminary data.</text>
</comment>
<name>A0A4Y7XE13_9GAMM</name>
<dbReference type="Proteomes" id="UP000297834">
    <property type="component" value="Unassembled WGS sequence"/>
</dbReference>